<dbReference type="RefSeq" id="WP_136356170.1">
    <property type="nucleotide sequence ID" value="NZ_SSNY01000004.1"/>
</dbReference>
<reference evidence="1 2" key="1">
    <citation type="submission" date="2019-04" db="EMBL/GenBank/DDBJ databases">
        <title>Mesorhizobium composti sp. nov., isolated from compost.</title>
        <authorList>
            <person name="Lin S.-Y."/>
            <person name="Hameed A."/>
            <person name="Hsieh Y.-T."/>
            <person name="Young C.-C."/>
        </authorList>
    </citation>
    <scope>NUCLEOTIDE SEQUENCE [LARGE SCALE GENOMIC DNA]</scope>
    <source>
        <strain evidence="1 2">CC-YTH430</strain>
    </source>
</reference>
<dbReference type="Gene3D" id="3.90.850.10">
    <property type="entry name" value="Fumarylacetoacetase-like, C-terminal domain"/>
    <property type="match status" value="1"/>
</dbReference>
<dbReference type="EMBL" id="SSNY01000004">
    <property type="protein sequence ID" value="THF57821.1"/>
    <property type="molecule type" value="Genomic_DNA"/>
</dbReference>
<dbReference type="PANTHER" id="PTHR30143:SF0">
    <property type="entry name" value="2-KETO-4-PENTENOATE HYDRATASE"/>
    <property type="match status" value="1"/>
</dbReference>
<evidence type="ECO:0000313" key="2">
    <source>
        <dbReference type="Proteomes" id="UP000306441"/>
    </source>
</evidence>
<dbReference type="SUPFAM" id="SSF56529">
    <property type="entry name" value="FAH"/>
    <property type="match status" value="1"/>
</dbReference>
<sequence length="266" mass="28905">MTPDQIEDAARRLFEAEKDRKQIRLLSLDFPGATMDDAYAVQAALVKRKQASGLKRIGWKIGLTSKAMQSALAIDIPDSGILFDDMVFVDGGTVPAGRFIQPRVEAEIAFVMKAPLKGPDVSIDEVLDATDYVTPSLEILDTRIERMNRETGKIRTFFDTIADNAANAGLVTGSRRLGPRETDLRWVGAIVSRNGEVEETGLGAGVLDHPARGIVWLAERLHTYGMEIGAGEVVLSGSFVRPVETRPGDRIAADFGPHGEVSINFA</sequence>
<dbReference type="NCBIfam" id="TIGR02312">
    <property type="entry name" value="HpaH"/>
    <property type="match status" value="1"/>
</dbReference>
<organism evidence="1 2">
    <name type="scientific">Ollibium composti</name>
    <dbReference type="NCBI Taxonomy" id="2675109"/>
    <lineage>
        <taxon>Bacteria</taxon>
        <taxon>Pseudomonadati</taxon>
        <taxon>Pseudomonadota</taxon>
        <taxon>Alphaproteobacteria</taxon>
        <taxon>Hyphomicrobiales</taxon>
        <taxon>Phyllobacteriaceae</taxon>
        <taxon>Ollibium</taxon>
    </lineage>
</organism>
<dbReference type="Proteomes" id="UP000306441">
    <property type="component" value="Unassembled WGS sequence"/>
</dbReference>
<protein>
    <submittedName>
        <fullName evidence="1">2-oxo-hepta-3-ene-1,7-dioic acid hydratase</fullName>
    </submittedName>
</protein>
<name>A0ABY2Q8R5_9HYPH</name>
<accession>A0ABY2Q8R5</accession>
<dbReference type="InterPro" id="IPR050772">
    <property type="entry name" value="Hydratase-Decarb/MhpD_sf"/>
</dbReference>
<dbReference type="InterPro" id="IPR012690">
    <property type="entry name" value="HpcG"/>
</dbReference>
<dbReference type="InterPro" id="IPR036663">
    <property type="entry name" value="Fumarylacetoacetase_C_sf"/>
</dbReference>
<comment type="caution">
    <text evidence="1">The sequence shown here is derived from an EMBL/GenBank/DDBJ whole genome shotgun (WGS) entry which is preliminary data.</text>
</comment>
<proteinExistence type="predicted"/>
<evidence type="ECO:0000313" key="1">
    <source>
        <dbReference type="EMBL" id="THF57821.1"/>
    </source>
</evidence>
<keyword evidence="2" id="KW-1185">Reference proteome</keyword>
<gene>
    <name evidence="1" type="primary">hpaH</name>
    <name evidence="1" type="ORF">E6C48_08730</name>
</gene>
<dbReference type="PANTHER" id="PTHR30143">
    <property type="entry name" value="ACID HYDRATASE"/>
    <property type="match status" value="1"/>
</dbReference>